<dbReference type="WBParaSite" id="BTMF_0000572501-mRNA-1">
    <property type="protein sequence ID" value="BTMF_0000572501-mRNA-1"/>
    <property type="gene ID" value="BTMF_0000572501"/>
</dbReference>
<keyword evidence="3" id="KW-1185">Reference proteome</keyword>
<dbReference type="Proteomes" id="UP000280834">
    <property type="component" value="Unassembled WGS sequence"/>
</dbReference>
<accession>A0A0R3QH65</accession>
<evidence type="ECO:0000256" key="1">
    <source>
        <dbReference type="SAM" id="Phobius"/>
    </source>
</evidence>
<organism evidence="4">
    <name type="scientific">Brugia timori</name>
    <dbReference type="NCBI Taxonomy" id="42155"/>
    <lineage>
        <taxon>Eukaryota</taxon>
        <taxon>Metazoa</taxon>
        <taxon>Ecdysozoa</taxon>
        <taxon>Nematoda</taxon>
        <taxon>Chromadorea</taxon>
        <taxon>Rhabditida</taxon>
        <taxon>Spirurina</taxon>
        <taxon>Spiruromorpha</taxon>
        <taxon>Filarioidea</taxon>
        <taxon>Onchocercidae</taxon>
        <taxon>Brugia</taxon>
    </lineage>
</organism>
<keyword evidence="1" id="KW-0812">Transmembrane</keyword>
<evidence type="ECO:0000313" key="2">
    <source>
        <dbReference type="EMBL" id="VDO17544.1"/>
    </source>
</evidence>
<protein>
    <submittedName>
        <fullName evidence="2 4">Uncharacterized protein</fullName>
    </submittedName>
</protein>
<name>A0A0R3QH65_9BILA</name>
<feature type="transmembrane region" description="Helical" evidence="1">
    <location>
        <begin position="37"/>
        <end position="57"/>
    </location>
</feature>
<proteinExistence type="predicted"/>
<reference evidence="4" key="1">
    <citation type="submission" date="2017-02" db="UniProtKB">
        <authorList>
            <consortium name="WormBaseParasite"/>
        </authorList>
    </citation>
    <scope>IDENTIFICATION</scope>
</reference>
<reference evidence="2 3" key="2">
    <citation type="submission" date="2018-11" db="EMBL/GenBank/DDBJ databases">
        <authorList>
            <consortium name="Pathogen Informatics"/>
        </authorList>
    </citation>
    <scope>NUCLEOTIDE SEQUENCE [LARGE SCALE GENOMIC DNA]</scope>
</reference>
<evidence type="ECO:0000313" key="3">
    <source>
        <dbReference type="Proteomes" id="UP000280834"/>
    </source>
</evidence>
<dbReference type="EMBL" id="UZAG01005167">
    <property type="protein sequence ID" value="VDO17544.1"/>
    <property type="molecule type" value="Genomic_DNA"/>
</dbReference>
<keyword evidence="1" id="KW-0472">Membrane</keyword>
<keyword evidence="1" id="KW-1133">Transmembrane helix</keyword>
<evidence type="ECO:0000313" key="4">
    <source>
        <dbReference type="WBParaSite" id="BTMF_0000572501-mRNA-1"/>
    </source>
</evidence>
<dbReference type="AlphaFoldDB" id="A0A0R3QH65"/>
<gene>
    <name evidence="2" type="ORF">BTMF_LOCUS4993</name>
</gene>
<sequence length="76" mass="8940">MVCRVCAQLIKPIDLQNAMDHFISCHSQKHNYNFNKFLLNLNVLSLFIQLFSSLYSFPSICIEKKNRKNFALLPNY</sequence>